<keyword evidence="2" id="KW-0472">Membrane</keyword>
<protein>
    <submittedName>
        <fullName evidence="3">Uncharacterized protein</fullName>
    </submittedName>
</protein>
<evidence type="ECO:0000256" key="1">
    <source>
        <dbReference type="SAM" id="MobiDB-lite"/>
    </source>
</evidence>
<comment type="caution">
    <text evidence="3">The sequence shown here is derived from an EMBL/GenBank/DDBJ whole genome shotgun (WGS) entry which is preliminary data.</text>
</comment>
<feature type="compositionally biased region" description="Basic residues" evidence="1">
    <location>
        <begin position="513"/>
        <end position="524"/>
    </location>
</feature>
<evidence type="ECO:0000256" key="2">
    <source>
        <dbReference type="SAM" id="Phobius"/>
    </source>
</evidence>
<keyword evidence="4" id="KW-1185">Reference proteome</keyword>
<gene>
    <name evidence="3" type="ORF">NA57DRAFT_80923</name>
</gene>
<dbReference type="Gene3D" id="1.20.58.340">
    <property type="entry name" value="Magnesium transport protein CorA, transmembrane region"/>
    <property type="match status" value="1"/>
</dbReference>
<feature type="transmembrane region" description="Helical" evidence="2">
    <location>
        <begin position="461"/>
        <end position="485"/>
    </location>
</feature>
<keyword evidence="2" id="KW-1133">Transmembrane helix</keyword>
<proteinExistence type="predicted"/>
<dbReference type="EMBL" id="ML978136">
    <property type="protein sequence ID" value="KAF2093918.1"/>
    <property type="molecule type" value="Genomic_DNA"/>
</dbReference>
<dbReference type="Proteomes" id="UP000799772">
    <property type="component" value="Unassembled WGS sequence"/>
</dbReference>
<dbReference type="AlphaFoldDB" id="A0A9P4I5M2"/>
<name>A0A9P4I5M2_9PEZI</name>
<reference evidence="3" key="1">
    <citation type="journal article" date="2020" name="Stud. Mycol.">
        <title>101 Dothideomycetes genomes: a test case for predicting lifestyles and emergence of pathogens.</title>
        <authorList>
            <person name="Haridas S."/>
            <person name="Albert R."/>
            <person name="Binder M."/>
            <person name="Bloem J."/>
            <person name="Labutti K."/>
            <person name="Salamov A."/>
            <person name="Andreopoulos B."/>
            <person name="Baker S."/>
            <person name="Barry K."/>
            <person name="Bills G."/>
            <person name="Bluhm B."/>
            <person name="Cannon C."/>
            <person name="Castanera R."/>
            <person name="Culley D."/>
            <person name="Daum C."/>
            <person name="Ezra D."/>
            <person name="Gonzalez J."/>
            <person name="Henrissat B."/>
            <person name="Kuo A."/>
            <person name="Liang C."/>
            <person name="Lipzen A."/>
            <person name="Lutzoni F."/>
            <person name="Magnuson J."/>
            <person name="Mondo S."/>
            <person name="Nolan M."/>
            <person name="Ohm R."/>
            <person name="Pangilinan J."/>
            <person name="Park H.-J."/>
            <person name="Ramirez L."/>
            <person name="Alfaro M."/>
            <person name="Sun H."/>
            <person name="Tritt A."/>
            <person name="Yoshinaga Y."/>
            <person name="Zwiers L.-H."/>
            <person name="Turgeon B."/>
            <person name="Goodwin S."/>
            <person name="Spatafora J."/>
            <person name="Crous P."/>
            <person name="Grigoriev I."/>
        </authorList>
    </citation>
    <scope>NUCLEOTIDE SEQUENCE</scope>
    <source>
        <strain evidence="3">CBS 133067</strain>
    </source>
</reference>
<keyword evidence="2" id="KW-0812">Transmembrane</keyword>
<feature type="region of interest" description="Disordered" evidence="1">
    <location>
        <begin position="513"/>
        <end position="536"/>
    </location>
</feature>
<feature type="transmembrane region" description="Helical" evidence="2">
    <location>
        <begin position="416"/>
        <end position="441"/>
    </location>
</feature>
<sequence length="536" mass="61113">MDEGKFPKCEWAMSDEERADYITIQPDKDDNPIFSFGHLEGSAKITEYIDATKSIKGFAKGMGILCMLICERHRYKMDFSITEDSYNAIQVAFKLPPKALQSFDCDAGTHSRSYTYDEAGTVNGIDFILKAPQKREVGNCGLSMHHDINTRVTTAFMFGTEMLICTDNAADLGTRHPIPAVPPVTTDTSDEKNDEKVFSYIYTRAHPNRQVSRAELRRALEASINAFKYPLALPCTILEDHIRRTQQACEHGRASEETWKIMNYIGLRGDDHNDQELFWSKAMRPEHAYSEAGEDARFQVNKLTARMDRQVLRIVYTERSPQWNLECSQFMLQVADELEKKFASDGLFKSPLHESLRASFEYNMGISTALSSRLATMKESMTLQIDILASIVDQVSNEFSARIAWDASRDSTSMKILAVITAIFLPATAVATLFSMSMFNWSWSNDSSQNNTEPGVVSHRFWIYWATAAPLTFLTLLGWGSWWIYEQYARELNYSEGGKVPWVDQTIRNLIKRRQKRKSKKAQRTTKGNEQPKEIA</sequence>
<accession>A0A9P4I5M2</accession>
<evidence type="ECO:0000313" key="4">
    <source>
        <dbReference type="Proteomes" id="UP000799772"/>
    </source>
</evidence>
<organism evidence="3 4">
    <name type="scientific">Rhizodiscina lignyota</name>
    <dbReference type="NCBI Taxonomy" id="1504668"/>
    <lineage>
        <taxon>Eukaryota</taxon>
        <taxon>Fungi</taxon>
        <taxon>Dikarya</taxon>
        <taxon>Ascomycota</taxon>
        <taxon>Pezizomycotina</taxon>
        <taxon>Dothideomycetes</taxon>
        <taxon>Pleosporomycetidae</taxon>
        <taxon>Aulographales</taxon>
        <taxon>Rhizodiscinaceae</taxon>
        <taxon>Rhizodiscina</taxon>
    </lineage>
</organism>
<evidence type="ECO:0000313" key="3">
    <source>
        <dbReference type="EMBL" id="KAF2093918.1"/>
    </source>
</evidence>
<dbReference type="OrthoDB" id="1046782at2759"/>